<sequence>MLSLLFNAPSDGCFFPAGTFYTSCYPRLTDKSGKWKQ</sequence>
<reference evidence="1 2" key="1">
    <citation type="submission" date="2017-08" db="EMBL/GenBank/DDBJ databases">
        <title>Complete genome sequence of Mucilaginibacter sp. strain BJC16-A31.</title>
        <authorList>
            <consortium name="Henan University of Science and Technology"/>
            <person name="You X."/>
        </authorList>
    </citation>
    <scope>NUCLEOTIDE SEQUENCE [LARGE SCALE GENOMIC DNA]</scope>
    <source>
        <strain evidence="1 2">BJC16-A31</strain>
    </source>
</reference>
<evidence type="ECO:0000313" key="1">
    <source>
        <dbReference type="EMBL" id="ASU32302.1"/>
    </source>
</evidence>
<gene>
    <name evidence="1" type="ORF">MuYL_0399</name>
</gene>
<evidence type="ECO:0000313" key="2">
    <source>
        <dbReference type="Proteomes" id="UP000215002"/>
    </source>
</evidence>
<name>A0A223NQW4_9SPHI</name>
<protein>
    <submittedName>
        <fullName evidence="1">Uncharacterized protein</fullName>
    </submittedName>
</protein>
<dbReference type="AlphaFoldDB" id="A0A223NQW4"/>
<proteinExistence type="predicted"/>
<accession>A0A223NQW4</accession>
<dbReference type="KEGG" id="muc:MuYL_0399"/>
<dbReference type="EMBL" id="CP022743">
    <property type="protein sequence ID" value="ASU32302.1"/>
    <property type="molecule type" value="Genomic_DNA"/>
</dbReference>
<dbReference type="Proteomes" id="UP000215002">
    <property type="component" value="Chromosome"/>
</dbReference>
<keyword evidence="2" id="KW-1185">Reference proteome</keyword>
<organism evidence="1 2">
    <name type="scientific">Mucilaginibacter xinganensis</name>
    <dbReference type="NCBI Taxonomy" id="1234841"/>
    <lineage>
        <taxon>Bacteria</taxon>
        <taxon>Pseudomonadati</taxon>
        <taxon>Bacteroidota</taxon>
        <taxon>Sphingobacteriia</taxon>
        <taxon>Sphingobacteriales</taxon>
        <taxon>Sphingobacteriaceae</taxon>
        <taxon>Mucilaginibacter</taxon>
    </lineage>
</organism>